<evidence type="ECO:0000256" key="6">
    <source>
        <dbReference type="ARBA" id="ARBA00023004"/>
    </source>
</evidence>
<keyword evidence="8 10" id="KW-0386">Hypusine biosynthesis</keyword>
<dbReference type="Pfam" id="PF13646">
    <property type="entry name" value="HEAT_2"/>
    <property type="match status" value="2"/>
</dbReference>
<feature type="binding site" evidence="10">
    <location>
        <position position="322"/>
    </location>
    <ligand>
        <name>Fe cation</name>
        <dbReference type="ChEBI" id="CHEBI:24875"/>
        <label>2</label>
    </ligand>
</feature>
<dbReference type="GO" id="GO:0019135">
    <property type="term" value="F:deoxyhypusine monooxygenase activity"/>
    <property type="evidence" value="ECO:0007669"/>
    <property type="project" value="UniProtKB-UniRule"/>
</dbReference>
<evidence type="ECO:0000256" key="1">
    <source>
        <dbReference type="ARBA" id="ARBA00000068"/>
    </source>
</evidence>
<dbReference type="GO" id="GO:0046872">
    <property type="term" value="F:metal ion binding"/>
    <property type="evidence" value="ECO:0007669"/>
    <property type="project" value="UniProtKB-KW"/>
</dbReference>
<keyword evidence="7 10" id="KW-0503">Monooxygenase</keyword>
<dbReference type="UniPathway" id="UPA00354"/>
<feature type="binding site" evidence="10">
    <location>
        <position position="289"/>
    </location>
    <ligand>
        <name>Fe cation</name>
        <dbReference type="ChEBI" id="CHEBI:24875"/>
        <label>2</label>
    </ligand>
</feature>
<dbReference type="Gene3D" id="1.25.10.10">
    <property type="entry name" value="Leucine-rich Repeat Variant"/>
    <property type="match status" value="2"/>
</dbReference>
<comment type="catalytic activity">
    <reaction evidence="1 10">
        <text>[eIF5A protein]-deoxyhypusine + AH2 + O2 = [eIF5A protein]-hypusine + A + H2O</text>
        <dbReference type="Rhea" id="RHEA:14101"/>
        <dbReference type="Rhea" id="RHEA-COMP:10144"/>
        <dbReference type="Rhea" id="RHEA-COMP:12592"/>
        <dbReference type="ChEBI" id="CHEBI:13193"/>
        <dbReference type="ChEBI" id="CHEBI:15377"/>
        <dbReference type="ChEBI" id="CHEBI:15379"/>
        <dbReference type="ChEBI" id="CHEBI:17499"/>
        <dbReference type="ChEBI" id="CHEBI:82657"/>
        <dbReference type="ChEBI" id="CHEBI:91175"/>
        <dbReference type="EC" id="1.14.99.29"/>
    </reaction>
</comment>
<dbReference type="InterPro" id="IPR027517">
    <property type="entry name" value="Deoxyhypusine_hydroxylase"/>
</dbReference>
<gene>
    <name evidence="10" type="primary">DOHH</name>
</gene>
<dbReference type="InterPro" id="IPR011989">
    <property type="entry name" value="ARM-like"/>
</dbReference>
<sequence length="383" mass="41979">MGRKVLICRHFLFLRHSGRPPDTRVFPGPQNTITKKLLLGGALYSSAPMLIFPCSEIVTSCLSARFPSSQSFTQDWVTYISKMAAPCVVHSVGTILLDPGHPLPARFRALFTLRNLGGAEAVELIGRGFGDESALLKHELAYCLGQMRDPRAIPVLSAVLRDPGQEPMVRHEAGEALGAIADPEVLALLKEYSQDPVIEVAETCQIAVRRIEWLQQNPGAPDNNPYLSVDPAPPAEGANISALRATLLDDSCALFERYRAMFALRNIGGREAVLALTDGLQFGSSLFRHEIGYVLGQMQHEAAIPGLAAALERFEENPMVRHECAEALGSIAQEECFKVLQAHMSDEEPVVRESCEVALDMYAYENSNAFQYADGLDQIQKCT</sequence>
<dbReference type="FunFam" id="1.25.10.10:FF:000099">
    <property type="entry name" value="Deoxyhypusine hydroxylase"/>
    <property type="match status" value="2"/>
</dbReference>
<keyword evidence="3 10" id="KW-0479">Metal-binding</keyword>
<dbReference type="InterPro" id="IPR016024">
    <property type="entry name" value="ARM-type_fold"/>
</dbReference>
<dbReference type="SMART" id="SM00567">
    <property type="entry name" value="EZ_HEAT"/>
    <property type="match status" value="6"/>
</dbReference>
<evidence type="ECO:0000256" key="4">
    <source>
        <dbReference type="ARBA" id="ARBA00022737"/>
    </source>
</evidence>
<evidence type="ECO:0000256" key="9">
    <source>
        <dbReference type="ARBA" id="ARBA00045876"/>
    </source>
</evidence>
<evidence type="ECO:0000256" key="3">
    <source>
        <dbReference type="ARBA" id="ARBA00022723"/>
    </source>
</evidence>
<evidence type="ECO:0000256" key="7">
    <source>
        <dbReference type="ARBA" id="ARBA00023033"/>
    </source>
</evidence>
<dbReference type="PANTHER" id="PTHR12697">
    <property type="entry name" value="PBS LYASE HEAT-LIKE PROTEIN"/>
    <property type="match status" value="1"/>
</dbReference>
<dbReference type="GeneTree" id="ENSGT00940000165304"/>
<reference evidence="11" key="2">
    <citation type="submission" date="2025-09" db="UniProtKB">
        <authorList>
            <consortium name="Ensembl"/>
        </authorList>
    </citation>
    <scope>IDENTIFICATION</scope>
</reference>
<feature type="binding site" evidence="10">
    <location>
        <position position="139"/>
    </location>
    <ligand>
        <name>Fe cation</name>
        <dbReference type="ChEBI" id="CHEBI:24875"/>
        <label>1</label>
    </ligand>
</feature>
<feature type="binding site" evidence="10">
    <location>
        <position position="138"/>
    </location>
    <ligand>
        <name>Fe cation</name>
        <dbReference type="ChEBI" id="CHEBI:24875"/>
        <label>1</label>
    </ligand>
</feature>
<evidence type="ECO:0000256" key="2">
    <source>
        <dbReference type="ARBA" id="ARBA00005041"/>
    </source>
</evidence>
<dbReference type="Ensembl" id="ENSLLET00000002710.1">
    <property type="protein sequence ID" value="ENSLLEP00000002594.1"/>
    <property type="gene ID" value="ENSLLEG00000001696.1"/>
</dbReference>
<keyword evidence="5 10" id="KW-0560">Oxidoreductase</keyword>
<dbReference type="Pfam" id="PF03130">
    <property type="entry name" value="HEAT_PBS"/>
    <property type="match status" value="1"/>
</dbReference>
<comment type="similarity">
    <text evidence="10">Belongs to the deoxyhypusine hydroxylase family.</text>
</comment>
<feature type="binding site" evidence="10">
    <location>
        <position position="323"/>
    </location>
    <ligand>
        <name>Fe cation</name>
        <dbReference type="ChEBI" id="CHEBI:24875"/>
        <label>2</label>
    </ligand>
</feature>
<name>A0A8C5LSJ1_9ANUR</name>
<keyword evidence="6 10" id="KW-0408">Iron</keyword>
<dbReference type="PANTHER" id="PTHR12697:SF5">
    <property type="entry name" value="DEOXYHYPUSINE HYDROXYLASE"/>
    <property type="match status" value="1"/>
</dbReference>
<dbReference type="AlphaFoldDB" id="A0A8C5LSJ1"/>
<feature type="binding site" evidence="10">
    <location>
        <position position="171"/>
    </location>
    <ligand>
        <name>Fe cation</name>
        <dbReference type="ChEBI" id="CHEBI:24875"/>
        <label>1</label>
    </ligand>
</feature>
<comment type="pathway">
    <text evidence="2 10">Protein modification; eIF5A hypusination.</text>
</comment>
<proteinExistence type="inferred from homology"/>
<dbReference type="InterPro" id="IPR004155">
    <property type="entry name" value="PBS_lyase_HEAT"/>
</dbReference>
<dbReference type="HAMAP" id="MF_03101">
    <property type="entry name" value="Deoxyhypusine_hydroxylase"/>
    <property type="match status" value="1"/>
</dbReference>
<comment type="function">
    <text evidence="10">Catalyzes the hydroxylation of the N(6)-(4-aminobutyl)-L-lysine intermediate to form hypusine, an essential post-translational modification only found in mature eIF-5A factor.</text>
</comment>
<reference evidence="11" key="1">
    <citation type="submission" date="2025-08" db="UniProtKB">
        <authorList>
            <consortium name="Ensembl"/>
        </authorList>
    </citation>
    <scope>IDENTIFICATION</scope>
</reference>
<organism evidence="11 12">
    <name type="scientific">Leptobrachium leishanense</name>
    <name type="common">Leishan spiny toad</name>
    <dbReference type="NCBI Taxonomy" id="445787"/>
    <lineage>
        <taxon>Eukaryota</taxon>
        <taxon>Metazoa</taxon>
        <taxon>Chordata</taxon>
        <taxon>Craniata</taxon>
        <taxon>Vertebrata</taxon>
        <taxon>Euteleostomi</taxon>
        <taxon>Amphibia</taxon>
        <taxon>Batrachia</taxon>
        <taxon>Anura</taxon>
        <taxon>Pelobatoidea</taxon>
        <taxon>Megophryidae</taxon>
        <taxon>Leptobrachium</taxon>
    </lineage>
</organism>
<evidence type="ECO:0000256" key="8">
    <source>
        <dbReference type="ARBA" id="ARBA00023256"/>
    </source>
</evidence>
<evidence type="ECO:0000256" key="10">
    <source>
        <dbReference type="HAMAP-Rule" id="MF_03101"/>
    </source>
</evidence>
<evidence type="ECO:0000256" key="5">
    <source>
        <dbReference type="ARBA" id="ARBA00023002"/>
    </source>
</evidence>
<dbReference type="Proteomes" id="UP000694569">
    <property type="component" value="Unplaced"/>
</dbReference>
<comment type="cofactor">
    <cofactor evidence="10">
        <name>Fe(2+)</name>
        <dbReference type="ChEBI" id="CHEBI:29033"/>
    </cofactor>
    <text evidence="10">Binds 2 Fe(2+) ions per subunit.</text>
</comment>
<dbReference type="SUPFAM" id="SSF48371">
    <property type="entry name" value="ARM repeat"/>
    <property type="match status" value="1"/>
</dbReference>
<feature type="binding site" evidence="10">
    <location>
        <position position="172"/>
    </location>
    <ligand>
        <name>Fe cation</name>
        <dbReference type="ChEBI" id="CHEBI:24875"/>
        <label>1</label>
    </ligand>
</feature>
<keyword evidence="4" id="KW-0677">Repeat</keyword>
<evidence type="ECO:0000313" key="12">
    <source>
        <dbReference type="Proteomes" id="UP000694569"/>
    </source>
</evidence>
<evidence type="ECO:0000313" key="11">
    <source>
        <dbReference type="Ensembl" id="ENSLLEP00000002594.1"/>
    </source>
</evidence>
<comment type="function">
    <text evidence="9">Catalyzes the hydroxylation of the N(6)-(4-aminobutyl)-L-lysine intermediate produced by deoxyhypusine synthase/DHPS on a critical lysine of the eukaryotic translation initiation factor 5A/eIF-5A. This is the second step of the post-translational modification of that lysine into an unusual amino acid residue named hypusine. Hypusination is unique to mature eIF-5A factor and is essential for its function.</text>
</comment>
<dbReference type="EC" id="1.14.99.29" evidence="10"/>
<dbReference type="OrthoDB" id="421002at2759"/>
<accession>A0A8C5LSJ1</accession>
<protein>
    <recommendedName>
        <fullName evidence="10">Deoxyhypusine hydroxylase</fullName>
        <shortName evidence="10">DOHH</shortName>
        <ecNumber evidence="10">1.14.99.29</ecNumber>
    </recommendedName>
    <alternativeName>
        <fullName evidence="10">Deoxyhypusine dioxygenase</fullName>
    </alternativeName>
    <alternativeName>
        <fullName evidence="10">Deoxyhypusine monooxygenase</fullName>
    </alternativeName>
</protein>
<feature type="binding site" evidence="10">
    <location>
        <position position="290"/>
    </location>
    <ligand>
        <name>Fe cation</name>
        <dbReference type="ChEBI" id="CHEBI:24875"/>
        <label>2</label>
    </ligand>
</feature>
<keyword evidence="12" id="KW-1185">Reference proteome</keyword>